<gene>
    <name evidence="1" type="ORF">DGAL_LOCUS16049</name>
</gene>
<evidence type="ECO:0008006" key="3">
    <source>
        <dbReference type="Google" id="ProtNLM"/>
    </source>
</evidence>
<evidence type="ECO:0000313" key="2">
    <source>
        <dbReference type="Proteomes" id="UP000789390"/>
    </source>
</evidence>
<dbReference type="SUPFAM" id="SSF57667">
    <property type="entry name" value="beta-beta-alpha zinc fingers"/>
    <property type="match status" value="1"/>
</dbReference>
<accession>A0A8J2WUR0</accession>
<comment type="caution">
    <text evidence="1">The sequence shown here is derived from an EMBL/GenBank/DDBJ whole genome shotgun (WGS) entry which is preliminary data.</text>
</comment>
<dbReference type="EMBL" id="CAKKLH010000325">
    <property type="protein sequence ID" value="CAH0112334.1"/>
    <property type="molecule type" value="Genomic_DNA"/>
</dbReference>
<dbReference type="InterPro" id="IPR036236">
    <property type="entry name" value="Znf_C2H2_sf"/>
</dbReference>
<name>A0A8J2WUR0_9CRUS</name>
<evidence type="ECO:0000313" key="1">
    <source>
        <dbReference type="EMBL" id="CAH0112334.1"/>
    </source>
</evidence>
<protein>
    <recommendedName>
        <fullName evidence="3">BED-type domain-containing protein</fullName>
    </recommendedName>
</protein>
<dbReference type="AlphaFoldDB" id="A0A8J2WUR0"/>
<sequence>MRGSPVWNHFQKVRKCVCEFQQVVSQPHVCVKTQLIAECLLCRVLVKHCGNTSNAVNHLWIHHQDIYQQIQPSLAKKKKKTA</sequence>
<dbReference type="OrthoDB" id="8067503at2759"/>
<keyword evidence="2" id="KW-1185">Reference proteome</keyword>
<reference evidence="1" key="1">
    <citation type="submission" date="2021-11" db="EMBL/GenBank/DDBJ databases">
        <authorList>
            <person name="Schell T."/>
        </authorList>
    </citation>
    <scope>NUCLEOTIDE SEQUENCE</scope>
    <source>
        <strain evidence="1">M5</strain>
    </source>
</reference>
<proteinExistence type="predicted"/>
<dbReference type="Proteomes" id="UP000789390">
    <property type="component" value="Unassembled WGS sequence"/>
</dbReference>
<organism evidence="1 2">
    <name type="scientific">Daphnia galeata</name>
    <dbReference type="NCBI Taxonomy" id="27404"/>
    <lineage>
        <taxon>Eukaryota</taxon>
        <taxon>Metazoa</taxon>
        <taxon>Ecdysozoa</taxon>
        <taxon>Arthropoda</taxon>
        <taxon>Crustacea</taxon>
        <taxon>Branchiopoda</taxon>
        <taxon>Diplostraca</taxon>
        <taxon>Cladocera</taxon>
        <taxon>Anomopoda</taxon>
        <taxon>Daphniidae</taxon>
        <taxon>Daphnia</taxon>
    </lineage>
</organism>